<proteinExistence type="predicted"/>
<name>A0A936Z3B3_9BURK</name>
<reference evidence="2 3" key="1">
    <citation type="journal article" date="2017" name="Int. J. Syst. Evol. Microbiol.">
        <title>Ramlibacter monticola sp. nov., isolated from forest soil.</title>
        <authorList>
            <person name="Chaudhary D.K."/>
            <person name="Kim J."/>
        </authorList>
    </citation>
    <scope>NUCLEOTIDE SEQUENCE [LARGE SCALE GENOMIC DNA]</scope>
    <source>
        <strain evidence="2 3">KACC 19175</strain>
    </source>
</reference>
<dbReference type="EMBL" id="JAEQNE010000004">
    <property type="protein sequence ID" value="MBL0392815.1"/>
    <property type="molecule type" value="Genomic_DNA"/>
</dbReference>
<gene>
    <name evidence="2" type="primary">tssA</name>
    <name evidence="2" type="ORF">JJ685_16885</name>
</gene>
<protein>
    <submittedName>
        <fullName evidence="2">Type VI secretion system protein TssA</fullName>
    </submittedName>
</protein>
<dbReference type="InterPro" id="IPR010657">
    <property type="entry name" value="ImpA_N"/>
</dbReference>
<dbReference type="AlphaFoldDB" id="A0A936Z3B3"/>
<dbReference type="Proteomes" id="UP000599109">
    <property type="component" value="Unassembled WGS sequence"/>
</dbReference>
<dbReference type="PANTHER" id="PTHR37951">
    <property type="entry name" value="CYTOPLASMIC PROTEIN-RELATED"/>
    <property type="match status" value="1"/>
</dbReference>
<evidence type="ECO:0000259" key="1">
    <source>
        <dbReference type="Pfam" id="PF06812"/>
    </source>
</evidence>
<evidence type="ECO:0000313" key="2">
    <source>
        <dbReference type="EMBL" id="MBL0392815.1"/>
    </source>
</evidence>
<feature type="domain" description="ImpA N-terminal" evidence="1">
    <location>
        <begin position="10"/>
        <end position="132"/>
    </location>
</feature>
<evidence type="ECO:0000313" key="3">
    <source>
        <dbReference type="Proteomes" id="UP000599109"/>
    </source>
</evidence>
<dbReference type="PANTHER" id="PTHR37951:SF1">
    <property type="entry name" value="TYPE VI SECRETION SYSTEM COMPONENT TSSA1"/>
    <property type="match status" value="1"/>
</dbReference>
<dbReference type="RefSeq" id="WP_201675492.1">
    <property type="nucleotide sequence ID" value="NZ_JAEQNE010000004.1"/>
</dbReference>
<dbReference type="InterPro" id="IPR017740">
    <property type="entry name" value="TssA-like"/>
</dbReference>
<accession>A0A936Z3B3</accession>
<organism evidence="2 3">
    <name type="scientific">Ramlibacter monticola</name>
    <dbReference type="NCBI Taxonomy" id="1926872"/>
    <lineage>
        <taxon>Bacteria</taxon>
        <taxon>Pseudomonadati</taxon>
        <taxon>Pseudomonadota</taxon>
        <taxon>Betaproteobacteria</taxon>
        <taxon>Burkholderiales</taxon>
        <taxon>Comamonadaceae</taxon>
        <taxon>Ramlibacter</taxon>
    </lineage>
</organism>
<sequence length="335" mass="35628">MSDAELESLLSPLGPDAPCGPDLEYDPAFLAMQEAGAGKPEQQYGDTVIPAQEPDWPVVHEQALQLAARTRDLRVAVWLARSGAHLSGLAGAVRGLQLAQRLLERHWEGLHPQLDALDNDDPTARVNALLPLLHPAAGLADLRSASLTGRRGALTVRDLELALAHVEPHPGEPVPTEEGVVQGVTAAIAETPALAQILAEGLAAVQALSENLDRRLASTQAPDFAPLKRLLQCAAEAGRRAAGDAPAGAQVPAVVATPTTIVVQAGIGAIASREDAIRALERACEWIERNEPSNPAPLLIRRSQRLMNRNFIDIVRELLPEGLDQIEKLAGTPRP</sequence>
<dbReference type="NCBIfam" id="TIGR03363">
    <property type="entry name" value="VI_chp_8"/>
    <property type="match status" value="1"/>
</dbReference>
<comment type="caution">
    <text evidence="2">The sequence shown here is derived from an EMBL/GenBank/DDBJ whole genome shotgun (WGS) entry which is preliminary data.</text>
</comment>
<dbReference type="Pfam" id="PF06812">
    <property type="entry name" value="ImpA_N"/>
    <property type="match status" value="1"/>
</dbReference>
<keyword evidence="3" id="KW-1185">Reference proteome</keyword>